<name>A0A4R5QJU2_9PROT</name>
<dbReference type="GO" id="GO:0042709">
    <property type="term" value="C:succinate-CoA ligase complex"/>
    <property type="evidence" value="ECO:0007669"/>
    <property type="project" value="TreeGrafter"/>
</dbReference>
<dbReference type="EMBL" id="SMSJ01000004">
    <property type="protein sequence ID" value="TDH63684.1"/>
    <property type="molecule type" value="Genomic_DNA"/>
</dbReference>
<comment type="caution">
    <text evidence="5">The sequence shown here is derived from an EMBL/GenBank/DDBJ whole genome shotgun (WGS) entry which is preliminary data.</text>
</comment>
<dbReference type="Proteomes" id="UP000295096">
    <property type="component" value="Unassembled WGS sequence"/>
</dbReference>
<feature type="domain" description="ATP-grasp fold succinyl-CoA synthetase-type" evidence="4">
    <location>
        <begin position="24"/>
        <end position="198"/>
    </location>
</feature>
<gene>
    <name evidence="5" type="ORF">E2C06_04990</name>
</gene>
<evidence type="ECO:0000256" key="2">
    <source>
        <dbReference type="ARBA" id="ARBA00022598"/>
    </source>
</evidence>
<accession>A0A4R5QJU2</accession>
<reference evidence="5 6" key="1">
    <citation type="journal article" date="2016" name="J. Microbiol.">
        <title>Dankookia rubra gen. nov., sp. nov., an alphaproteobacterium isolated from sediment of a shallow stream.</title>
        <authorList>
            <person name="Kim W.H."/>
            <person name="Kim D.H."/>
            <person name="Kang K."/>
            <person name="Ahn T.Y."/>
        </authorList>
    </citation>
    <scope>NUCLEOTIDE SEQUENCE [LARGE SCALE GENOMIC DNA]</scope>
    <source>
        <strain evidence="5 6">JCM30602</strain>
    </source>
</reference>
<evidence type="ECO:0000259" key="4">
    <source>
        <dbReference type="Pfam" id="PF08442"/>
    </source>
</evidence>
<keyword evidence="2" id="KW-0436">Ligase</keyword>
<dbReference type="InterPro" id="IPR013650">
    <property type="entry name" value="ATP-grasp_succ-CoA_synth-type"/>
</dbReference>
<organism evidence="5 6">
    <name type="scientific">Dankookia rubra</name>
    <dbReference type="NCBI Taxonomy" id="1442381"/>
    <lineage>
        <taxon>Bacteria</taxon>
        <taxon>Pseudomonadati</taxon>
        <taxon>Pseudomonadota</taxon>
        <taxon>Alphaproteobacteria</taxon>
        <taxon>Acetobacterales</taxon>
        <taxon>Roseomonadaceae</taxon>
        <taxon>Dankookia</taxon>
    </lineage>
</organism>
<dbReference type="Gene3D" id="3.30.470.20">
    <property type="entry name" value="ATP-grasp fold, B domain"/>
    <property type="match status" value="1"/>
</dbReference>
<sequence length="396" mass="41384">MNTTTRRGKLLRKGALITEGTVRLAEHDGKRLLHQHGVAIPRGTLLHAAPAKDAQGIFKAQVLEGGRGKRGLVRRSMTGEAPPIAAAIRAALGDETAPLLLEEAVPMAREIYLALRIDGTAQCIELLCAPEGGVEVEHAASLLRCGIEPEAPGVLETAYAALRAGFAPDLAARLARLALRLARILRDEDLDLLEINPLGLLPDGRLVACDAKLVRDDSAVFRHAAPALSAALEDAALTPLERRARDQGFQLVELEGGTVAMITAGAGLGMLMLDLLADAGCPAACFMDNANGGPAETMPDRLAAAFEIAARPEVKAIMFFTTLASRGLKARVDALAAALRANPPTKPFLAGIAAGHAALRGYPLDQARADLAAVGVAALHDNPHDLVRAVAAAVRG</sequence>
<dbReference type="PANTHER" id="PTHR11815:SF10">
    <property type="entry name" value="SUCCINATE--COA LIGASE [GDP-FORMING] SUBUNIT BETA, MITOCHONDRIAL"/>
    <property type="match status" value="1"/>
</dbReference>
<dbReference type="GO" id="GO:0006104">
    <property type="term" value="P:succinyl-CoA metabolic process"/>
    <property type="evidence" value="ECO:0007669"/>
    <property type="project" value="TreeGrafter"/>
</dbReference>
<dbReference type="GO" id="GO:0005524">
    <property type="term" value="F:ATP binding"/>
    <property type="evidence" value="ECO:0007669"/>
    <property type="project" value="InterPro"/>
</dbReference>
<dbReference type="Gene3D" id="3.30.1490.20">
    <property type="entry name" value="ATP-grasp fold, A domain"/>
    <property type="match status" value="1"/>
</dbReference>
<keyword evidence="3" id="KW-0547">Nucleotide-binding</keyword>
<dbReference type="GO" id="GO:0004775">
    <property type="term" value="F:succinate-CoA ligase (ADP-forming) activity"/>
    <property type="evidence" value="ECO:0007669"/>
    <property type="project" value="TreeGrafter"/>
</dbReference>
<dbReference type="InterPro" id="IPR016102">
    <property type="entry name" value="Succinyl-CoA_synth-like"/>
</dbReference>
<keyword evidence="6" id="KW-1185">Reference proteome</keyword>
<dbReference type="GO" id="GO:0006099">
    <property type="term" value="P:tricarboxylic acid cycle"/>
    <property type="evidence" value="ECO:0007669"/>
    <property type="project" value="UniProtKB-KW"/>
</dbReference>
<evidence type="ECO:0000256" key="1">
    <source>
        <dbReference type="ARBA" id="ARBA00022532"/>
    </source>
</evidence>
<protein>
    <recommendedName>
        <fullName evidence="4">ATP-grasp fold succinyl-CoA synthetase-type domain-containing protein</fullName>
    </recommendedName>
</protein>
<proteinExistence type="predicted"/>
<dbReference type="InterPro" id="IPR013815">
    <property type="entry name" value="ATP_grasp_subdomain_1"/>
</dbReference>
<evidence type="ECO:0000313" key="5">
    <source>
        <dbReference type="EMBL" id="TDH63684.1"/>
    </source>
</evidence>
<dbReference type="PANTHER" id="PTHR11815">
    <property type="entry name" value="SUCCINYL-COA SYNTHETASE BETA CHAIN"/>
    <property type="match status" value="1"/>
</dbReference>
<dbReference type="AlphaFoldDB" id="A0A4R5QJU2"/>
<dbReference type="SUPFAM" id="SSF56059">
    <property type="entry name" value="Glutathione synthetase ATP-binding domain-like"/>
    <property type="match status" value="1"/>
</dbReference>
<evidence type="ECO:0000313" key="6">
    <source>
        <dbReference type="Proteomes" id="UP000295096"/>
    </source>
</evidence>
<keyword evidence="1" id="KW-0816">Tricarboxylic acid cycle</keyword>
<evidence type="ECO:0000256" key="3">
    <source>
        <dbReference type="ARBA" id="ARBA00022741"/>
    </source>
</evidence>
<dbReference type="Pfam" id="PF08442">
    <property type="entry name" value="ATP-grasp_2"/>
    <property type="match status" value="1"/>
</dbReference>
<dbReference type="OrthoDB" id="7257228at2"/>
<dbReference type="Gene3D" id="3.40.50.261">
    <property type="entry name" value="Succinyl-CoA synthetase domains"/>
    <property type="match status" value="1"/>
</dbReference>
<dbReference type="SUPFAM" id="SSF52210">
    <property type="entry name" value="Succinyl-CoA synthetase domains"/>
    <property type="match status" value="1"/>
</dbReference>